<dbReference type="SUPFAM" id="SSF51735">
    <property type="entry name" value="NAD(P)-binding Rossmann-fold domains"/>
    <property type="match status" value="1"/>
</dbReference>
<name>A0A3N1D9N4_9ACTN</name>
<evidence type="ECO:0000259" key="1">
    <source>
        <dbReference type="Pfam" id="PF13460"/>
    </source>
</evidence>
<dbReference type="InterPro" id="IPR036291">
    <property type="entry name" value="NAD(P)-bd_dom_sf"/>
</dbReference>
<reference evidence="2 3" key="1">
    <citation type="submission" date="2018-11" db="EMBL/GenBank/DDBJ databases">
        <title>Sequencing the genomes of 1000 actinobacteria strains.</title>
        <authorList>
            <person name="Klenk H.-P."/>
        </authorList>
    </citation>
    <scope>NUCLEOTIDE SEQUENCE [LARGE SCALE GENOMIC DNA]</scope>
    <source>
        <strain evidence="2 3">DSM 44254</strain>
    </source>
</reference>
<dbReference type="AlphaFoldDB" id="A0A3N1D9N4"/>
<dbReference type="InterPro" id="IPR052718">
    <property type="entry name" value="NmrA-type_oxidoreductase"/>
</dbReference>
<protein>
    <submittedName>
        <fullName evidence="2">NAD(P)H dehydrogenase (Quinone)</fullName>
    </submittedName>
</protein>
<dbReference type="PANTHER" id="PTHR47129">
    <property type="entry name" value="QUINONE OXIDOREDUCTASE 2"/>
    <property type="match status" value="1"/>
</dbReference>
<accession>A0A3N1D9N4</accession>
<dbReference type="Pfam" id="PF13460">
    <property type="entry name" value="NAD_binding_10"/>
    <property type="match status" value="1"/>
</dbReference>
<sequence length="283" mass="29110">MTTYGVTGATGHLGQLVVRALLGRGVPPADVVAIARTPAKAAELEALGVTVREGDYGRPETLASALAGVDRLLLVSGNELGTRVQGHRNVIAAAKDAGVSRIAYTSVLRAGSTELSLAPDHLATEDAIRDSGLPYVLLRNSFYTEVYLAKIPAALKTGEIVDATANRPASTATRADYAEAAAAALTGDPQNVIYELGGAPFTLSEFARALSDASGTEVAHRNVTPAELTEVLKGAGLDGATAAFVASLDDGQARGELYTDSTDLADLLGRAPTPFAEALRAAL</sequence>
<dbReference type="RefSeq" id="WP_123669217.1">
    <property type="nucleotide sequence ID" value="NZ_RJKE01000001.1"/>
</dbReference>
<proteinExistence type="predicted"/>
<gene>
    <name evidence="2" type="ORF">EDD29_7953</name>
</gene>
<dbReference type="EMBL" id="RJKE01000001">
    <property type="protein sequence ID" value="ROO90232.1"/>
    <property type="molecule type" value="Genomic_DNA"/>
</dbReference>
<dbReference type="PANTHER" id="PTHR47129:SF1">
    <property type="entry name" value="NMRA-LIKE DOMAIN-CONTAINING PROTEIN"/>
    <property type="match status" value="1"/>
</dbReference>
<evidence type="ECO:0000313" key="3">
    <source>
        <dbReference type="Proteomes" id="UP000272400"/>
    </source>
</evidence>
<dbReference type="InterPro" id="IPR016040">
    <property type="entry name" value="NAD(P)-bd_dom"/>
</dbReference>
<dbReference type="Gene3D" id="3.40.50.720">
    <property type="entry name" value="NAD(P)-binding Rossmann-like Domain"/>
    <property type="match status" value="1"/>
</dbReference>
<organism evidence="2 3">
    <name type="scientific">Actinocorallia herbida</name>
    <dbReference type="NCBI Taxonomy" id="58109"/>
    <lineage>
        <taxon>Bacteria</taxon>
        <taxon>Bacillati</taxon>
        <taxon>Actinomycetota</taxon>
        <taxon>Actinomycetes</taxon>
        <taxon>Streptosporangiales</taxon>
        <taxon>Thermomonosporaceae</taxon>
        <taxon>Actinocorallia</taxon>
    </lineage>
</organism>
<evidence type="ECO:0000313" key="2">
    <source>
        <dbReference type="EMBL" id="ROO90232.1"/>
    </source>
</evidence>
<dbReference type="Proteomes" id="UP000272400">
    <property type="component" value="Unassembled WGS sequence"/>
</dbReference>
<dbReference type="Gene3D" id="3.90.25.10">
    <property type="entry name" value="UDP-galactose 4-epimerase, domain 1"/>
    <property type="match status" value="1"/>
</dbReference>
<dbReference type="OrthoDB" id="5510591at2"/>
<comment type="caution">
    <text evidence="2">The sequence shown here is derived from an EMBL/GenBank/DDBJ whole genome shotgun (WGS) entry which is preliminary data.</text>
</comment>
<feature type="domain" description="NAD(P)-binding" evidence="1">
    <location>
        <begin position="8"/>
        <end position="186"/>
    </location>
</feature>
<dbReference type="CDD" id="cd05269">
    <property type="entry name" value="TMR_SDR_a"/>
    <property type="match status" value="1"/>
</dbReference>
<keyword evidence="3" id="KW-1185">Reference proteome</keyword>